<comment type="caution">
    <text evidence="1">The sequence shown here is derived from an EMBL/GenBank/DDBJ whole genome shotgun (WGS) entry which is preliminary data.</text>
</comment>
<gene>
    <name evidence="1" type="ORF">H5410_027230</name>
</gene>
<dbReference type="Proteomes" id="UP000824120">
    <property type="component" value="Chromosome 5"/>
</dbReference>
<keyword evidence="2" id="KW-1185">Reference proteome</keyword>
<dbReference type="AlphaFoldDB" id="A0A9J5YZB5"/>
<accession>A0A9J5YZB5</accession>
<protein>
    <submittedName>
        <fullName evidence="1">Uncharacterized protein</fullName>
    </submittedName>
</protein>
<name>A0A9J5YZB5_SOLCO</name>
<dbReference type="OrthoDB" id="1744413at2759"/>
<reference evidence="1 2" key="1">
    <citation type="submission" date="2020-09" db="EMBL/GenBank/DDBJ databases">
        <title>De no assembly of potato wild relative species, Solanum commersonii.</title>
        <authorList>
            <person name="Cho K."/>
        </authorList>
    </citation>
    <scope>NUCLEOTIDE SEQUENCE [LARGE SCALE GENOMIC DNA]</scope>
    <source>
        <strain evidence="1">LZ3.2</strain>
        <tissue evidence="1">Leaf</tissue>
    </source>
</reference>
<proteinExistence type="predicted"/>
<dbReference type="EMBL" id="JACXVP010000005">
    <property type="protein sequence ID" value="KAG5605738.1"/>
    <property type="molecule type" value="Genomic_DNA"/>
</dbReference>
<evidence type="ECO:0000313" key="1">
    <source>
        <dbReference type="EMBL" id="KAG5605738.1"/>
    </source>
</evidence>
<organism evidence="1 2">
    <name type="scientific">Solanum commersonii</name>
    <name type="common">Commerson's wild potato</name>
    <name type="synonym">Commerson's nightshade</name>
    <dbReference type="NCBI Taxonomy" id="4109"/>
    <lineage>
        <taxon>Eukaryota</taxon>
        <taxon>Viridiplantae</taxon>
        <taxon>Streptophyta</taxon>
        <taxon>Embryophyta</taxon>
        <taxon>Tracheophyta</taxon>
        <taxon>Spermatophyta</taxon>
        <taxon>Magnoliopsida</taxon>
        <taxon>eudicotyledons</taxon>
        <taxon>Gunneridae</taxon>
        <taxon>Pentapetalae</taxon>
        <taxon>asterids</taxon>
        <taxon>lamiids</taxon>
        <taxon>Solanales</taxon>
        <taxon>Solanaceae</taxon>
        <taxon>Solanoideae</taxon>
        <taxon>Solaneae</taxon>
        <taxon>Solanum</taxon>
    </lineage>
</organism>
<evidence type="ECO:0000313" key="2">
    <source>
        <dbReference type="Proteomes" id="UP000824120"/>
    </source>
</evidence>
<sequence length="118" mass="13497">MYVLKGKCVVFNHKRKYILGLWEEICGRLSRTSPNSISSYKEDIYEIFNKMSEMKLLNLSQLNLVDSLFELATSYANLATLSGEREELEVVLEAAKTGVEEIQAKILAPKIRYPCMKT</sequence>